<feature type="region of interest" description="Disordered" evidence="10">
    <location>
        <begin position="857"/>
        <end position="909"/>
    </location>
</feature>
<dbReference type="FunFam" id="3.30.160.60:FF:000100">
    <property type="entry name" value="Zinc finger 45-like"/>
    <property type="match status" value="1"/>
</dbReference>
<evidence type="ECO:0000256" key="4">
    <source>
        <dbReference type="ARBA" id="ARBA00022771"/>
    </source>
</evidence>
<feature type="domain" description="C2H2-type" evidence="11">
    <location>
        <begin position="1098"/>
        <end position="1125"/>
    </location>
</feature>
<evidence type="ECO:0000256" key="10">
    <source>
        <dbReference type="SAM" id="MobiDB-lite"/>
    </source>
</evidence>
<name>A0A8B6H714_MYTGA</name>
<dbReference type="Proteomes" id="UP000596742">
    <property type="component" value="Unassembled WGS sequence"/>
</dbReference>
<feature type="compositionally biased region" description="Acidic residues" evidence="10">
    <location>
        <begin position="890"/>
        <end position="899"/>
    </location>
</feature>
<feature type="region of interest" description="Disordered" evidence="10">
    <location>
        <begin position="622"/>
        <end position="651"/>
    </location>
</feature>
<feature type="region of interest" description="Disordered" evidence="10">
    <location>
        <begin position="740"/>
        <end position="785"/>
    </location>
</feature>
<sequence>MESLQCQICSNFFQDLQLLNDHIETHTKKELYQFGVSLKNYLEILIRENTVLKAQFNHLKQSQILSTEDQFSLYNSFNLTPSSKEDQTELVHNDKVPVYTMAEDQTVQDDGQYRQPEYVQEVTVQSAENTVEPQNEPENVSLIDLSQEEMNKNDESSPKVVESEDETIICCICKITFPSYNLLNNHIQTHIDSNSFACPVCQKVLNSRNNLLVHIRIHTGEKPYKCHVCGKPFTQYGTLYRHKKKHEANGEYEKPGTSPRGGDQSDAKSNHSTKSTETADSPVIVEDSQKSGFPTMQQQQLSYPPNVMLSPNTSLESILPQQLLAQEGITPELLERYNQLLFQRPQNPMQIYGQGGGTKEGSWPKTSEASDEQKSAIPVPQPRPEHISVNSLETLPWAIKKEHEKNEKEIDLSTITERESIDQQHHQHQQSQYQYMYHGENNTESPSSETTTKQPEPAPEKTETHIHSPLNIPQIPPRVPPSLDVTHPEYSLNLLTSQAVLANPNYIYPGQEGAPPHTNDVAALEEQAKKEKQLVEEWNAAMQAQAQANALAVQQFHQGLPPNTIAENQKDSKSMSNNQILESFTSLTKNLLQKLAHKKSDAGEDDGSVEIGEIKCSVFHQRADGGKRSSTEEGEMNESLNTSAEMESSPDAKLSLTEANIMELRRRLSFNEADLLRFNQNLAAQSIEMLRPRTKSMEYGPTSEQKAYWDPNLHNVFVPPAVANPDENRDALDLTFHSRERERSLSINSEGAPPTSSQTIDLSKTVDSGQPIVIPNPTTSVSSPIRLETARSADAEFEQKLQEQLLRHAHGQQQTKAQVQQAQNEAVSQAEAQAQAQAQAQAVAIAQAHSQQIQAHSAQAQVHAAQTQAHAAQTQAHAAQAQAQQNHENGDDEDEEGENQEPTSASSQGEGNMFLQMAKAGESPFTCHVCGKTLSTLYTLRNHIQNHYGHKPFSCDECGKTFSIKTHLITHKRVHTGEKPYICQCCGKHFQRYSAVQRHLLFVHKVEKGLKGRDYVIVHSDSMKDDILQEIKDHEDGHGSDHDHEHQESENETDIVMPPASTSQSSIKSEPVVAPPRNGLNTSLDESESESSGGERPFKCHICRKVFSQSGTLQNHLKKHVEEPQASSELRQTASHEQFLNNIQYQMMLARAQMAQAQGLDNPLALSQIMSPGVDMQHVSSAGLVQMRSLSVDSSVGVAQPAKSPGLDTNVAAALASRSISVDSAIALQQLQEQMQAAATMERQMQEHLQAVANAERAMQEQIQATANAERQVQEQLQAERAVQEQLQASANAERALQEQMQNSANVEHAVQNSTRDEHVSTEHEEQVSKELKNSRSRNEHLHNNTDTIDNSNTGSKSTVGESHQSMELDREPDKSGQETVISNDVEMTEVSQA</sequence>
<reference evidence="12" key="1">
    <citation type="submission" date="2018-11" db="EMBL/GenBank/DDBJ databases">
        <authorList>
            <person name="Alioto T."/>
            <person name="Alioto T."/>
        </authorList>
    </citation>
    <scope>NUCLEOTIDE SEQUENCE</scope>
</reference>
<feature type="compositionally biased region" description="Low complexity" evidence="10">
    <location>
        <begin position="857"/>
        <end position="887"/>
    </location>
</feature>
<evidence type="ECO:0000256" key="8">
    <source>
        <dbReference type="ARBA" id="ARBA00023242"/>
    </source>
</evidence>
<keyword evidence="8" id="KW-0539">Nucleus</keyword>
<dbReference type="GO" id="GO:0043565">
    <property type="term" value="F:sequence-specific DNA binding"/>
    <property type="evidence" value="ECO:0007669"/>
    <property type="project" value="UniProtKB-ARBA"/>
</dbReference>
<feature type="region of interest" description="Disordered" evidence="10">
    <location>
        <begin position="246"/>
        <end position="284"/>
    </location>
</feature>
<evidence type="ECO:0000256" key="9">
    <source>
        <dbReference type="PROSITE-ProRule" id="PRU00042"/>
    </source>
</evidence>
<evidence type="ECO:0000256" key="2">
    <source>
        <dbReference type="ARBA" id="ARBA00022723"/>
    </source>
</evidence>
<comment type="caution">
    <text evidence="12">The sequence shown here is derived from an EMBL/GenBank/DDBJ whole genome shotgun (WGS) entry which is preliminary data.</text>
</comment>
<feature type="compositionally biased region" description="Basic and acidic residues" evidence="10">
    <location>
        <begin position="1315"/>
        <end position="1344"/>
    </location>
</feature>
<dbReference type="FunFam" id="3.30.160.60:FF:000446">
    <property type="entry name" value="Zinc finger protein"/>
    <property type="match status" value="1"/>
</dbReference>
<evidence type="ECO:0000259" key="11">
    <source>
        <dbReference type="PROSITE" id="PS50157"/>
    </source>
</evidence>
<feature type="domain" description="C2H2-type" evidence="11">
    <location>
        <begin position="953"/>
        <end position="980"/>
    </location>
</feature>
<dbReference type="FunFam" id="3.30.160.60:FF:001732">
    <property type="entry name" value="Zgc:162936"/>
    <property type="match status" value="1"/>
</dbReference>
<dbReference type="PANTHER" id="PTHR16515:SF49">
    <property type="entry name" value="GASTRULA ZINC FINGER PROTEIN XLCGF49.1-LIKE-RELATED"/>
    <property type="match status" value="1"/>
</dbReference>
<protein>
    <recommendedName>
        <fullName evidence="11">C2H2-type domain-containing protein</fullName>
    </recommendedName>
</protein>
<evidence type="ECO:0000256" key="3">
    <source>
        <dbReference type="ARBA" id="ARBA00022737"/>
    </source>
</evidence>
<feature type="domain" description="C2H2-type" evidence="11">
    <location>
        <begin position="224"/>
        <end position="251"/>
    </location>
</feature>
<evidence type="ECO:0000313" key="12">
    <source>
        <dbReference type="EMBL" id="VDI74785.1"/>
    </source>
</evidence>
<keyword evidence="13" id="KW-1185">Reference proteome</keyword>
<feature type="domain" description="C2H2-type" evidence="11">
    <location>
        <begin position="925"/>
        <end position="952"/>
    </location>
</feature>
<evidence type="ECO:0000256" key="6">
    <source>
        <dbReference type="ARBA" id="ARBA00023015"/>
    </source>
</evidence>
<organism evidence="12 13">
    <name type="scientific">Mytilus galloprovincialis</name>
    <name type="common">Mediterranean mussel</name>
    <dbReference type="NCBI Taxonomy" id="29158"/>
    <lineage>
        <taxon>Eukaryota</taxon>
        <taxon>Metazoa</taxon>
        <taxon>Spiralia</taxon>
        <taxon>Lophotrochozoa</taxon>
        <taxon>Mollusca</taxon>
        <taxon>Bivalvia</taxon>
        <taxon>Autobranchia</taxon>
        <taxon>Pteriomorphia</taxon>
        <taxon>Mytilida</taxon>
        <taxon>Mytiloidea</taxon>
        <taxon>Mytilidae</taxon>
        <taxon>Mytilinae</taxon>
        <taxon>Mytilus</taxon>
    </lineage>
</organism>
<dbReference type="SUPFAM" id="SSF57667">
    <property type="entry name" value="beta-beta-alpha zinc fingers"/>
    <property type="match status" value="4"/>
</dbReference>
<keyword evidence="7" id="KW-0804">Transcription</keyword>
<feature type="domain" description="C2H2-type" evidence="11">
    <location>
        <begin position="196"/>
        <end position="223"/>
    </location>
</feature>
<dbReference type="Pfam" id="PF00096">
    <property type="entry name" value="zf-C2H2"/>
    <property type="match status" value="5"/>
</dbReference>
<proteinExistence type="predicted"/>
<comment type="subcellular location">
    <subcellularLocation>
        <location evidence="1">Nucleus</location>
    </subcellularLocation>
</comment>
<keyword evidence="2" id="KW-0479">Metal-binding</keyword>
<gene>
    <name evidence="12" type="ORF">MGAL_10B027521</name>
</gene>
<dbReference type="PROSITE" id="PS50157">
    <property type="entry name" value="ZINC_FINGER_C2H2_2"/>
    <property type="match status" value="7"/>
</dbReference>
<feature type="compositionally biased region" description="Polar residues" evidence="10">
    <location>
        <begin position="270"/>
        <end position="279"/>
    </location>
</feature>
<evidence type="ECO:0000256" key="1">
    <source>
        <dbReference type="ARBA" id="ARBA00004123"/>
    </source>
</evidence>
<evidence type="ECO:0000313" key="13">
    <source>
        <dbReference type="Proteomes" id="UP000596742"/>
    </source>
</evidence>
<accession>A0A8B6H714</accession>
<feature type="region of interest" description="Disordered" evidence="10">
    <location>
        <begin position="1301"/>
        <end position="1394"/>
    </location>
</feature>
<keyword evidence="4 9" id="KW-0863">Zinc-finger</keyword>
<feature type="compositionally biased region" description="Low complexity" evidence="10">
    <location>
        <begin position="439"/>
        <end position="455"/>
    </location>
</feature>
<keyword evidence="6" id="KW-0805">Transcription regulation</keyword>
<feature type="compositionally biased region" description="Polar residues" evidence="10">
    <location>
        <begin position="1301"/>
        <end position="1314"/>
    </location>
</feature>
<evidence type="ECO:0000256" key="5">
    <source>
        <dbReference type="ARBA" id="ARBA00022833"/>
    </source>
</evidence>
<dbReference type="FunFam" id="3.30.160.60:FF:001498">
    <property type="entry name" value="Zinc finger protein 404"/>
    <property type="match status" value="1"/>
</dbReference>
<feature type="region of interest" description="Disordered" evidence="10">
    <location>
        <begin position="1033"/>
        <end position="1096"/>
    </location>
</feature>
<dbReference type="InterPro" id="IPR013087">
    <property type="entry name" value="Znf_C2H2_type"/>
</dbReference>
<dbReference type="SMART" id="SM00355">
    <property type="entry name" value="ZnF_C2H2"/>
    <property type="match status" value="8"/>
</dbReference>
<feature type="region of interest" description="Disordered" evidence="10">
    <location>
        <begin position="348"/>
        <end position="386"/>
    </location>
</feature>
<dbReference type="FunFam" id="3.30.160.60:FF:000621">
    <property type="entry name" value="FLT3-interacting zinc finger 1"/>
    <property type="match status" value="1"/>
</dbReference>
<dbReference type="GO" id="GO:0005634">
    <property type="term" value="C:nucleus"/>
    <property type="evidence" value="ECO:0007669"/>
    <property type="project" value="UniProtKB-SubCell"/>
</dbReference>
<dbReference type="InterPro" id="IPR050331">
    <property type="entry name" value="Zinc_finger"/>
</dbReference>
<dbReference type="InterPro" id="IPR036236">
    <property type="entry name" value="Znf_C2H2_sf"/>
</dbReference>
<dbReference type="GO" id="GO:0005694">
    <property type="term" value="C:chromosome"/>
    <property type="evidence" value="ECO:0007669"/>
    <property type="project" value="UniProtKB-ARBA"/>
</dbReference>
<dbReference type="GO" id="GO:0045893">
    <property type="term" value="P:positive regulation of DNA-templated transcription"/>
    <property type="evidence" value="ECO:0007669"/>
    <property type="project" value="UniProtKB-ARBA"/>
</dbReference>
<evidence type="ECO:0000256" key="7">
    <source>
        <dbReference type="ARBA" id="ARBA00023163"/>
    </source>
</evidence>
<dbReference type="Gene3D" id="3.30.160.60">
    <property type="entry name" value="Classic Zinc Finger"/>
    <property type="match status" value="6"/>
</dbReference>
<feature type="region of interest" description="Disordered" evidence="10">
    <location>
        <begin position="439"/>
        <end position="473"/>
    </location>
</feature>
<feature type="compositionally biased region" description="Polar residues" evidence="10">
    <location>
        <begin position="745"/>
        <end position="768"/>
    </location>
</feature>
<dbReference type="PROSITE" id="PS00028">
    <property type="entry name" value="ZINC_FINGER_C2H2_1"/>
    <property type="match status" value="7"/>
</dbReference>
<feature type="domain" description="C2H2-type" evidence="11">
    <location>
        <begin position="981"/>
        <end position="1009"/>
    </location>
</feature>
<dbReference type="EMBL" id="UYJE01009610">
    <property type="protein sequence ID" value="VDI74785.1"/>
    <property type="molecule type" value="Genomic_DNA"/>
</dbReference>
<feature type="domain" description="C2H2-type" evidence="11">
    <location>
        <begin position="4"/>
        <end position="31"/>
    </location>
</feature>
<keyword evidence="5" id="KW-0862">Zinc</keyword>
<feature type="compositionally biased region" description="Basic and acidic residues" evidence="10">
    <location>
        <begin position="1033"/>
        <end position="1049"/>
    </location>
</feature>
<dbReference type="PANTHER" id="PTHR16515">
    <property type="entry name" value="PR DOMAIN ZINC FINGER PROTEIN"/>
    <property type="match status" value="1"/>
</dbReference>
<feature type="compositionally biased region" description="Polar residues" evidence="10">
    <location>
        <begin position="1345"/>
        <end position="1364"/>
    </location>
</feature>
<dbReference type="GO" id="GO:0008270">
    <property type="term" value="F:zinc ion binding"/>
    <property type="evidence" value="ECO:0007669"/>
    <property type="project" value="UniProtKB-KW"/>
</dbReference>
<keyword evidence="3" id="KW-0677">Repeat</keyword>
<feature type="compositionally biased region" description="Basic and acidic residues" evidence="10">
    <location>
        <begin position="1365"/>
        <end position="1377"/>
    </location>
</feature>
<feature type="compositionally biased region" description="Basic and acidic residues" evidence="10">
    <location>
        <begin position="622"/>
        <end position="631"/>
    </location>
</feature>